<name>A0AC61TPZ0_9CAUD</name>
<gene>
    <name evidence="1" type="ORF">OPT155_22</name>
</gene>
<dbReference type="Proteomes" id="UP000827689">
    <property type="component" value="Segment"/>
</dbReference>
<dbReference type="EMBL" id="OL539452">
    <property type="protein sequence ID" value="UGO52729.1"/>
    <property type="molecule type" value="Genomic_DNA"/>
</dbReference>
<accession>A0AC61TPZ0</accession>
<organism evidence="1 2">
    <name type="scientific">Serratia phage vB_SmaS_Opt-155</name>
    <dbReference type="NCBI Taxonomy" id="2902690"/>
    <lineage>
        <taxon>Viruses</taxon>
        <taxon>Duplodnaviria</taxon>
        <taxon>Heunggongvirae</taxon>
        <taxon>Uroviricota</taxon>
        <taxon>Caudoviricetes</taxon>
        <taxon>Serbinvirus</taxon>
        <taxon>Serbinvirus opt155</taxon>
    </lineage>
</organism>
<reference evidence="1" key="1">
    <citation type="submission" date="2021-10" db="EMBL/GenBank/DDBJ databases">
        <authorList>
            <person name="Ayala M."/>
            <person name="Loertscher E."/>
            <person name="Carr E."/>
            <person name="Fuhriman D."/>
            <person name="Fajardo C."/>
            <person name="Casjens S.R."/>
            <person name="Grose J.H."/>
        </authorList>
    </citation>
    <scope>NUCLEOTIDE SEQUENCE</scope>
</reference>
<proteinExistence type="predicted"/>
<protein>
    <submittedName>
        <fullName evidence="1">Uncharacterized protein</fullName>
    </submittedName>
</protein>
<evidence type="ECO:0000313" key="1">
    <source>
        <dbReference type="EMBL" id="UGO52729.1"/>
    </source>
</evidence>
<sequence length="198" mass="22418">MATLDWPVNILRPASMDWNLKDNGSIFQSKFNGSTQTVTYPGSMWKCELVFQDLDDYQSRYLETLIFQMGRAGTIRIPDFGRYGRPPVGAPVVDGANQTGFKIDTRGWIRNRVVLHRGDYISVGDELKMVLDDVVSNDEGWCSIYIAPMLRKSPPHQSPIEVANPRGVFRLDKDENGVGRKPAFANDFNLSFVESFYT</sequence>
<evidence type="ECO:0000313" key="2">
    <source>
        <dbReference type="Proteomes" id="UP000827689"/>
    </source>
</evidence>
<keyword evidence="2" id="KW-1185">Reference proteome</keyword>